<accession>A0A8J3GET3</accession>
<dbReference type="AlphaFoldDB" id="A0A8J3GET3"/>
<comment type="caution">
    <text evidence="1">The sequence shown here is derived from an EMBL/GenBank/DDBJ whole genome shotgun (WGS) entry which is preliminary data.</text>
</comment>
<sequence length="153" mass="17096">MPNIEELAEQLADGEKGQYMAWLEALSEGAFLQGEAHLGERAFRISAESCATPKQFSLLVEAFDEHAKEHPYAPNGFNLLADHVDDSPDPLSDWIVAVEYFYDWLAQKGRTSPGLAQILEYISCCVESQKGLPHKESLVNVLTDMLDRYGYEG</sequence>
<dbReference type="EMBL" id="BMXG01000009">
    <property type="protein sequence ID" value="GHC01110.1"/>
    <property type="molecule type" value="Genomic_DNA"/>
</dbReference>
<keyword evidence="2" id="KW-1185">Reference proteome</keyword>
<reference evidence="1" key="2">
    <citation type="submission" date="2020-09" db="EMBL/GenBank/DDBJ databases">
        <authorList>
            <person name="Sun Q."/>
            <person name="Kim S."/>
        </authorList>
    </citation>
    <scope>NUCLEOTIDE SEQUENCE</scope>
    <source>
        <strain evidence="1">KCTC 12870</strain>
    </source>
</reference>
<dbReference type="RefSeq" id="WP_189514027.1">
    <property type="nucleotide sequence ID" value="NZ_BMXG01000009.1"/>
</dbReference>
<dbReference type="Proteomes" id="UP000642829">
    <property type="component" value="Unassembled WGS sequence"/>
</dbReference>
<evidence type="ECO:0000313" key="2">
    <source>
        <dbReference type="Proteomes" id="UP000642829"/>
    </source>
</evidence>
<organism evidence="1 2">
    <name type="scientific">Cerasicoccus arenae</name>
    <dbReference type="NCBI Taxonomy" id="424488"/>
    <lineage>
        <taxon>Bacteria</taxon>
        <taxon>Pseudomonadati</taxon>
        <taxon>Verrucomicrobiota</taxon>
        <taxon>Opitutia</taxon>
        <taxon>Puniceicoccales</taxon>
        <taxon>Cerasicoccaceae</taxon>
        <taxon>Cerasicoccus</taxon>
    </lineage>
</organism>
<proteinExistence type="predicted"/>
<name>A0A8J3GET3_9BACT</name>
<reference evidence="1" key="1">
    <citation type="journal article" date="2014" name="Int. J. Syst. Evol. Microbiol.">
        <title>Complete genome sequence of Corynebacterium casei LMG S-19264T (=DSM 44701T), isolated from a smear-ripened cheese.</title>
        <authorList>
            <consortium name="US DOE Joint Genome Institute (JGI-PGF)"/>
            <person name="Walter F."/>
            <person name="Albersmeier A."/>
            <person name="Kalinowski J."/>
            <person name="Ruckert C."/>
        </authorList>
    </citation>
    <scope>NUCLEOTIDE SEQUENCE</scope>
    <source>
        <strain evidence="1">KCTC 12870</strain>
    </source>
</reference>
<protein>
    <submittedName>
        <fullName evidence="1">Uncharacterized protein</fullName>
    </submittedName>
</protein>
<gene>
    <name evidence="1" type="ORF">GCM10007047_16910</name>
</gene>
<evidence type="ECO:0000313" key="1">
    <source>
        <dbReference type="EMBL" id="GHC01110.1"/>
    </source>
</evidence>